<dbReference type="GO" id="GO:0009851">
    <property type="term" value="P:auxin biosynthetic process"/>
    <property type="evidence" value="ECO:0007669"/>
    <property type="project" value="UniProtKB-KW"/>
</dbReference>
<dbReference type="Proteomes" id="UP000185812">
    <property type="component" value="Unassembled WGS sequence"/>
</dbReference>
<protein>
    <recommendedName>
        <fullName evidence="5">Tryptophan 2-monooxygenase</fullName>
        <ecNumber evidence="4">1.13.12.3</ecNumber>
    </recommendedName>
</protein>
<dbReference type="PRINTS" id="PR00757">
    <property type="entry name" value="AMINEOXDASEF"/>
</dbReference>
<dbReference type="RefSeq" id="WP_072715652.1">
    <property type="nucleotide sequence ID" value="NZ_FRAU01000005.1"/>
</dbReference>
<evidence type="ECO:0000256" key="1">
    <source>
        <dbReference type="ARBA" id="ARBA00001974"/>
    </source>
</evidence>
<dbReference type="InterPro" id="IPR001613">
    <property type="entry name" value="Flavin_amine_oxidase"/>
</dbReference>
<dbReference type="InterPro" id="IPR050281">
    <property type="entry name" value="Flavin_monoamine_oxidase"/>
</dbReference>
<dbReference type="SUPFAM" id="SSF54373">
    <property type="entry name" value="FAD-linked reductases, C-terminal domain"/>
    <property type="match status" value="1"/>
</dbReference>
<organism evidence="11 12">
    <name type="scientific">Rhodothermus profundi</name>
    <dbReference type="NCBI Taxonomy" id="633813"/>
    <lineage>
        <taxon>Bacteria</taxon>
        <taxon>Pseudomonadati</taxon>
        <taxon>Rhodothermota</taxon>
        <taxon>Rhodothermia</taxon>
        <taxon>Rhodothermales</taxon>
        <taxon>Rhodothermaceae</taxon>
        <taxon>Rhodothermus</taxon>
    </lineage>
</organism>
<keyword evidence="6" id="KW-0560">Oxidoreductase</keyword>
<dbReference type="Pfam" id="PF01593">
    <property type="entry name" value="Amino_oxidase"/>
    <property type="match status" value="1"/>
</dbReference>
<dbReference type="AlphaFoldDB" id="A0A1M6URL4"/>
<evidence type="ECO:0000256" key="7">
    <source>
        <dbReference type="ARBA" id="ARBA00023070"/>
    </source>
</evidence>
<evidence type="ECO:0000313" key="11">
    <source>
        <dbReference type="EMBL" id="SHK71820.1"/>
    </source>
</evidence>
<evidence type="ECO:0000256" key="4">
    <source>
        <dbReference type="ARBA" id="ARBA00012535"/>
    </source>
</evidence>
<comment type="cofactor">
    <cofactor evidence="1">
        <name>FAD</name>
        <dbReference type="ChEBI" id="CHEBI:57692"/>
    </cofactor>
</comment>
<evidence type="ECO:0000256" key="8">
    <source>
        <dbReference type="ARBA" id="ARBA00047321"/>
    </source>
</evidence>
<dbReference type="InterPro" id="IPR036188">
    <property type="entry name" value="FAD/NAD-bd_sf"/>
</dbReference>
<name>A0A1M6URL4_9BACT</name>
<comment type="pathway">
    <text evidence="2">Plant hormone metabolism; auxin biosynthesis.</text>
</comment>
<dbReference type="OrthoDB" id="56323at2"/>
<dbReference type="EC" id="1.13.12.3" evidence="4"/>
<dbReference type="Gene3D" id="3.50.50.60">
    <property type="entry name" value="FAD/NAD(P)-binding domain"/>
    <property type="match status" value="1"/>
</dbReference>
<feature type="binding site" evidence="9">
    <location>
        <begin position="31"/>
        <end position="32"/>
    </location>
    <ligand>
        <name>FAD</name>
        <dbReference type="ChEBI" id="CHEBI:57692"/>
    </ligand>
</feature>
<keyword evidence="12" id="KW-1185">Reference proteome</keyword>
<dbReference type="GO" id="GO:0050361">
    <property type="term" value="F:tryptophan 2-monooxygenase activity"/>
    <property type="evidence" value="ECO:0007669"/>
    <property type="project" value="UniProtKB-EC"/>
</dbReference>
<sequence length="440" mass="48608">MWDVVVVGAGAAGLAAAEMLGRAGRTVLLVEARNRIGGRIYTWRDSIFPIPVELGAEFVHGRPAVTLRLLRQGGIGLMQVPETHGLFLEGRVQAIDLVRTLRPLLEQLPPPEAPDSAFAAFLEQALPQEQTATRALARIVAESFEAADPEQLSLQALAEDWRVRANEAADYPQFRPVGGYDRLVETLYRRLNLTRVRVHLQTVVTGVRWEPGRVEVHAQQLGQPRVFQARALILTVPLPLLQGDQTPALHVDPPLPEPWRNALAQLEMGAAVRVNLCFREAFWETHAALRELAFIHAPDERFTTIWQPLPLRVPVLLAWAGGPAARRLADWPEEAVIQEALRTIGRLYGIQDPGRYLVSACLCDWQRDPFAQGAYSYVRPGGIKARRVLRRPVHDTIFLAGEATDPEEPATVAGALQSGYRAARDLLATQAGVPITPPID</sequence>
<evidence type="ECO:0000313" key="12">
    <source>
        <dbReference type="Proteomes" id="UP000185812"/>
    </source>
</evidence>
<feature type="domain" description="Amine oxidase" evidence="10">
    <location>
        <begin position="12"/>
        <end position="427"/>
    </location>
</feature>
<gene>
    <name evidence="11" type="ORF">SAMN04488087_1829</name>
</gene>
<dbReference type="PANTHER" id="PTHR10742">
    <property type="entry name" value="FLAVIN MONOAMINE OXIDASE"/>
    <property type="match status" value="1"/>
</dbReference>
<dbReference type="PANTHER" id="PTHR10742:SF410">
    <property type="entry name" value="LYSINE-SPECIFIC HISTONE DEMETHYLASE 2"/>
    <property type="match status" value="1"/>
</dbReference>
<dbReference type="STRING" id="633813.SAMN04488087_1829"/>
<proteinExistence type="inferred from homology"/>
<dbReference type="EMBL" id="FRAU01000005">
    <property type="protein sequence ID" value="SHK71820.1"/>
    <property type="molecule type" value="Genomic_DNA"/>
</dbReference>
<feature type="binding site" evidence="9">
    <location>
        <position position="204"/>
    </location>
    <ligand>
        <name>FAD</name>
        <dbReference type="ChEBI" id="CHEBI:57692"/>
    </ligand>
</feature>
<comment type="similarity">
    <text evidence="3">Belongs to the tryptophan 2-monooxygenase family.</text>
</comment>
<evidence type="ECO:0000256" key="3">
    <source>
        <dbReference type="ARBA" id="ARBA00005833"/>
    </source>
</evidence>
<evidence type="ECO:0000256" key="2">
    <source>
        <dbReference type="ARBA" id="ARBA00004814"/>
    </source>
</evidence>
<dbReference type="InterPro" id="IPR002937">
    <property type="entry name" value="Amino_oxidase"/>
</dbReference>
<keyword evidence="7" id="KW-0073">Auxin biosynthesis</keyword>
<evidence type="ECO:0000256" key="9">
    <source>
        <dbReference type="PIRSR" id="PIRSR601613-1"/>
    </source>
</evidence>
<comment type="catalytic activity">
    <reaction evidence="8">
        <text>L-tryptophan + O2 = indole-3-acetamide + CO2 + H2O</text>
        <dbReference type="Rhea" id="RHEA:16165"/>
        <dbReference type="ChEBI" id="CHEBI:15377"/>
        <dbReference type="ChEBI" id="CHEBI:15379"/>
        <dbReference type="ChEBI" id="CHEBI:16031"/>
        <dbReference type="ChEBI" id="CHEBI:16526"/>
        <dbReference type="ChEBI" id="CHEBI:57912"/>
        <dbReference type="EC" id="1.13.12.3"/>
    </reaction>
</comment>
<reference evidence="12" key="1">
    <citation type="submission" date="2016-11" db="EMBL/GenBank/DDBJ databases">
        <authorList>
            <person name="Varghese N."/>
            <person name="Submissions S."/>
        </authorList>
    </citation>
    <scope>NUCLEOTIDE SEQUENCE [LARGE SCALE GENOMIC DNA]</scope>
    <source>
        <strain evidence="12">DSM 22212</strain>
    </source>
</reference>
<evidence type="ECO:0000256" key="6">
    <source>
        <dbReference type="ARBA" id="ARBA00023002"/>
    </source>
</evidence>
<accession>A0A1M6URL4</accession>
<dbReference type="SUPFAM" id="SSF51905">
    <property type="entry name" value="FAD/NAD(P)-binding domain"/>
    <property type="match status" value="1"/>
</dbReference>
<evidence type="ECO:0000259" key="10">
    <source>
        <dbReference type="Pfam" id="PF01593"/>
    </source>
</evidence>
<evidence type="ECO:0000256" key="5">
    <source>
        <dbReference type="ARBA" id="ARBA00017871"/>
    </source>
</evidence>